<dbReference type="EMBL" id="CP031194">
    <property type="protein sequence ID" value="AXG79472.1"/>
    <property type="molecule type" value="Genomic_DNA"/>
</dbReference>
<evidence type="ECO:0000256" key="1">
    <source>
        <dbReference type="SAM" id="SignalP"/>
    </source>
</evidence>
<feature type="chain" id="PRO_5016789682" evidence="1">
    <location>
        <begin position="30"/>
        <end position="263"/>
    </location>
</feature>
<protein>
    <submittedName>
        <fullName evidence="2">Calcium-binding protein</fullName>
    </submittedName>
</protein>
<organism evidence="2 3">
    <name type="scientific">Streptomyces paludis</name>
    <dbReference type="NCBI Taxonomy" id="2282738"/>
    <lineage>
        <taxon>Bacteria</taxon>
        <taxon>Bacillati</taxon>
        <taxon>Actinomycetota</taxon>
        <taxon>Actinomycetes</taxon>
        <taxon>Kitasatosporales</taxon>
        <taxon>Streptomycetaceae</taxon>
        <taxon>Streptomyces</taxon>
    </lineage>
</organism>
<keyword evidence="1" id="KW-0732">Signal</keyword>
<feature type="signal peptide" evidence="1">
    <location>
        <begin position="1"/>
        <end position="29"/>
    </location>
</feature>
<sequence length="263" mass="27730">MHMRATAIATVAVASGALALSALAVPAVAADDVPDPALVIEKVVVNEGRPIVVGVKTDKIAMLAVTASHPSGIQGMIGSLRLAKKTGPGYKIIGSSEEEAPCYRASATTSTCELPLGIYPSNLRNEDATRWTAGAWVVSNKNTWNECDQCLTAVQLQRLGKLTVSAPPKPVKKGTPLTVTGKLTRANWDTKKYAGYAGQPVKLQFRKKGGAKYMTVKTVKGSGTGALKTTTPARTEGHWRWSFAGTETTSAVNTPGTLVKIKK</sequence>
<dbReference type="OrthoDB" id="3296851at2"/>
<dbReference type="Proteomes" id="UP000253868">
    <property type="component" value="Chromosome"/>
</dbReference>
<dbReference type="AlphaFoldDB" id="A0A345HRZ8"/>
<evidence type="ECO:0000313" key="3">
    <source>
        <dbReference type="Proteomes" id="UP000253868"/>
    </source>
</evidence>
<evidence type="ECO:0000313" key="2">
    <source>
        <dbReference type="EMBL" id="AXG79472.1"/>
    </source>
</evidence>
<reference evidence="3" key="1">
    <citation type="submission" date="2018-07" db="EMBL/GenBank/DDBJ databases">
        <authorList>
            <person name="Zhao J."/>
        </authorList>
    </citation>
    <scope>NUCLEOTIDE SEQUENCE [LARGE SCALE GENOMIC DNA]</scope>
    <source>
        <strain evidence="3">GSSD-12</strain>
    </source>
</reference>
<dbReference type="KEGG" id="spad:DVK44_19500"/>
<proteinExistence type="predicted"/>
<keyword evidence="3" id="KW-1185">Reference proteome</keyword>
<accession>A0A345HRZ8</accession>
<gene>
    <name evidence="2" type="ORF">DVK44_19500</name>
</gene>
<name>A0A345HRZ8_9ACTN</name>